<protein>
    <submittedName>
        <fullName evidence="1">Uncharacterized protein</fullName>
    </submittedName>
</protein>
<evidence type="ECO:0000313" key="2">
    <source>
        <dbReference type="Proteomes" id="UP001432322"/>
    </source>
</evidence>
<feature type="non-terminal residue" evidence="1">
    <location>
        <position position="182"/>
    </location>
</feature>
<gene>
    <name evidence="1" type="ORF">PFISCL1PPCAC_16955</name>
</gene>
<keyword evidence="2" id="KW-1185">Reference proteome</keyword>
<comment type="caution">
    <text evidence="1">The sequence shown here is derived from an EMBL/GenBank/DDBJ whole genome shotgun (WGS) entry which is preliminary data.</text>
</comment>
<dbReference type="EMBL" id="BTSY01000004">
    <property type="protein sequence ID" value="GMT25658.1"/>
    <property type="molecule type" value="Genomic_DNA"/>
</dbReference>
<accession>A0AAV5W4L2</accession>
<organism evidence="1 2">
    <name type="scientific">Pristionchus fissidentatus</name>
    <dbReference type="NCBI Taxonomy" id="1538716"/>
    <lineage>
        <taxon>Eukaryota</taxon>
        <taxon>Metazoa</taxon>
        <taxon>Ecdysozoa</taxon>
        <taxon>Nematoda</taxon>
        <taxon>Chromadorea</taxon>
        <taxon>Rhabditida</taxon>
        <taxon>Rhabditina</taxon>
        <taxon>Diplogasteromorpha</taxon>
        <taxon>Diplogasteroidea</taxon>
        <taxon>Neodiplogasteridae</taxon>
        <taxon>Pristionchus</taxon>
    </lineage>
</organism>
<reference evidence="1" key="1">
    <citation type="submission" date="2023-10" db="EMBL/GenBank/DDBJ databases">
        <title>Genome assembly of Pristionchus species.</title>
        <authorList>
            <person name="Yoshida K."/>
            <person name="Sommer R.J."/>
        </authorList>
    </citation>
    <scope>NUCLEOTIDE SEQUENCE</scope>
    <source>
        <strain evidence="1">RS5133</strain>
    </source>
</reference>
<name>A0AAV5W4L2_9BILA</name>
<evidence type="ECO:0000313" key="1">
    <source>
        <dbReference type="EMBL" id="GMT25658.1"/>
    </source>
</evidence>
<dbReference type="Proteomes" id="UP001432322">
    <property type="component" value="Unassembled WGS sequence"/>
</dbReference>
<sequence>MLLSRMINGKEVIYRACDDPNNGIIVDKKMKKERDFRGKLLYINPNLKDKIAINLSPNIIVIKCSKVTIIANDDSPLVYFCPFDRKSYSLFVLDTTTMEIFSIKLPERMNDSNYHYYFVGGVHEGEIIVRRRTNTIVGKNLEYTDEICKVKFSEAIKMFEKAAVERDQRGNVGKKRREEEEK</sequence>
<dbReference type="AlphaFoldDB" id="A0AAV5W4L2"/>
<proteinExistence type="predicted"/>